<gene>
    <name evidence="1" type="ORF">SDC9_53441</name>
</gene>
<dbReference type="PANTHER" id="PTHR43649">
    <property type="entry name" value="ARABINOSE-BINDING PROTEIN-RELATED"/>
    <property type="match status" value="1"/>
</dbReference>
<dbReference type="Gene3D" id="3.40.190.10">
    <property type="entry name" value="Periplasmic binding protein-like II"/>
    <property type="match status" value="1"/>
</dbReference>
<reference evidence="1" key="1">
    <citation type="submission" date="2019-08" db="EMBL/GenBank/DDBJ databases">
        <authorList>
            <person name="Kucharzyk K."/>
            <person name="Murdoch R.W."/>
            <person name="Higgins S."/>
            <person name="Loffler F."/>
        </authorList>
    </citation>
    <scope>NUCLEOTIDE SEQUENCE</scope>
</reference>
<evidence type="ECO:0000313" key="1">
    <source>
        <dbReference type="EMBL" id="MPM07135.1"/>
    </source>
</evidence>
<dbReference type="SUPFAM" id="SSF53850">
    <property type="entry name" value="Periplasmic binding protein-like II"/>
    <property type="match status" value="1"/>
</dbReference>
<organism evidence="1">
    <name type="scientific">bioreactor metagenome</name>
    <dbReference type="NCBI Taxonomy" id="1076179"/>
    <lineage>
        <taxon>unclassified sequences</taxon>
        <taxon>metagenomes</taxon>
        <taxon>ecological metagenomes</taxon>
    </lineage>
</organism>
<dbReference type="AlphaFoldDB" id="A0A644WT85"/>
<dbReference type="EMBL" id="VSSQ01001303">
    <property type="protein sequence ID" value="MPM07135.1"/>
    <property type="molecule type" value="Genomic_DNA"/>
</dbReference>
<dbReference type="InterPro" id="IPR006059">
    <property type="entry name" value="SBP"/>
</dbReference>
<sequence>MKKIKILVSSLLILSIFAGVGCSSKTDKVNNEPKEKTNLVWAGWSGEEEANKETIKEIIDTYNNSTDMSEISWVGWPWANTLQQLIIRTQSNQDLDVAQVDMAWLATLAKMDVLVDLNEILGEDWMKENLSDASLNSGNIDGKQLAVPWTQASIGMVYNPTILKNAGVDKVPQTVEEFEAALKKIKEYDKDIIPYAAATKEAGSIAKDVNAWFWTFGGQYIDDAGKVVINSEANEEALTWYKGLKDKGYIAMDLTRFDARQLFAQNKVAFYDDAILARGIAKSNGVSEDKLDETIKPMERPVLKEGDKPQSTLWGHQLVIFKSAKDKEKAGDFIKYLISEETSIKYFEASGSVPVMKSAINSEKVKNDNWSSEWLKITETGKKAETQKFENDSQLATIITEEIQNTLLGAKTPKKALEDAQMRLEQNIN</sequence>
<dbReference type="Pfam" id="PF13416">
    <property type="entry name" value="SBP_bac_8"/>
    <property type="match status" value="1"/>
</dbReference>
<comment type="caution">
    <text evidence="1">The sequence shown here is derived from an EMBL/GenBank/DDBJ whole genome shotgun (WGS) entry which is preliminary data.</text>
</comment>
<name>A0A644WT85_9ZZZZ</name>
<dbReference type="CDD" id="cd13585">
    <property type="entry name" value="PBP2_TMBP_like"/>
    <property type="match status" value="1"/>
</dbReference>
<dbReference type="InterPro" id="IPR050490">
    <property type="entry name" value="Bact_solute-bd_prot1"/>
</dbReference>
<dbReference type="PANTHER" id="PTHR43649:SF12">
    <property type="entry name" value="DIACETYLCHITOBIOSE BINDING PROTEIN DASA"/>
    <property type="match status" value="1"/>
</dbReference>
<proteinExistence type="predicted"/>
<accession>A0A644WT85</accession>
<protein>
    <recommendedName>
        <fullName evidence="2">ABC transporter substrate-binding protein YesO</fullName>
    </recommendedName>
</protein>
<evidence type="ECO:0008006" key="2">
    <source>
        <dbReference type="Google" id="ProtNLM"/>
    </source>
</evidence>
<dbReference type="PROSITE" id="PS51257">
    <property type="entry name" value="PROKAR_LIPOPROTEIN"/>
    <property type="match status" value="1"/>
</dbReference>